<comment type="similarity">
    <text evidence="1">Belongs to the HpcH/HpaI aldolase family.</text>
</comment>
<dbReference type="Proteomes" id="UP000323142">
    <property type="component" value="Unassembled WGS sequence"/>
</dbReference>
<keyword evidence="2" id="KW-0479">Metal-binding</keyword>
<proteinExistence type="inferred from homology"/>
<evidence type="ECO:0000259" key="4">
    <source>
        <dbReference type="Pfam" id="PF03328"/>
    </source>
</evidence>
<organism evidence="5 6">
    <name type="scientific">Salinarimonas soli</name>
    <dbReference type="NCBI Taxonomy" id="1638099"/>
    <lineage>
        <taxon>Bacteria</taxon>
        <taxon>Pseudomonadati</taxon>
        <taxon>Pseudomonadota</taxon>
        <taxon>Alphaproteobacteria</taxon>
        <taxon>Hyphomicrobiales</taxon>
        <taxon>Salinarimonadaceae</taxon>
        <taxon>Salinarimonas</taxon>
    </lineage>
</organism>
<sequence length="255" mass="26688">MTESLKQRLQAGMPTIGTFLKTPSPIVAEVLGLTGLDVLCLDAEHAPFDRGAIDLCVMACRAAGKPVLVRTPSPAAEHVLSALDIGATGVVVPHVTSADVARDLVRAAHYGPGGRGYAGSSRAARYTMRPMAEHIVGSAAETVVIAMIEDVEAVEDIEAIAAVEGIDALFVGRADLTVAFGERDPQSPVVVEAVERVCRAAQAAGRTVGMFVPRVEEVARWRPLGASLFLLDSDHGFLLKGAARLVADFRAAQGA</sequence>
<keyword evidence="3" id="KW-0456">Lyase</keyword>
<dbReference type="InterPro" id="IPR015813">
    <property type="entry name" value="Pyrv/PenolPyrv_kinase-like_dom"/>
</dbReference>
<dbReference type="Gene3D" id="3.20.20.60">
    <property type="entry name" value="Phosphoenolpyruvate-binding domains"/>
    <property type="match status" value="1"/>
</dbReference>
<dbReference type="GO" id="GO:0005737">
    <property type="term" value="C:cytoplasm"/>
    <property type="evidence" value="ECO:0007669"/>
    <property type="project" value="TreeGrafter"/>
</dbReference>
<name>A0A5B2W0T6_9HYPH</name>
<dbReference type="RefSeq" id="WP_149815147.1">
    <property type="nucleotide sequence ID" value="NZ_VUOA01000003.1"/>
</dbReference>
<keyword evidence="6" id="KW-1185">Reference proteome</keyword>
<dbReference type="PANTHER" id="PTHR30502:SF0">
    <property type="entry name" value="PHOSPHOENOLPYRUVATE CARBOXYLASE FAMILY PROTEIN"/>
    <property type="match status" value="1"/>
</dbReference>
<dbReference type="PANTHER" id="PTHR30502">
    <property type="entry name" value="2-KETO-3-DEOXY-L-RHAMNONATE ALDOLASE"/>
    <property type="match status" value="1"/>
</dbReference>
<dbReference type="Pfam" id="PF03328">
    <property type="entry name" value="HpcH_HpaI"/>
    <property type="match status" value="1"/>
</dbReference>
<dbReference type="AlphaFoldDB" id="A0A5B2W0T6"/>
<dbReference type="GO" id="GO:0016832">
    <property type="term" value="F:aldehyde-lyase activity"/>
    <property type="evidence" value="ECO:0007669"/>
    <property type="project" value="TreeGrafter"/>
</dbReference>
<reference evidence="5 6" key="1">
    <citation type="submission" date="2019-09" db="EMBL/GenBank/DDBJ databases">
        <title>Salinarimonas rosea gen. nov., sp. nov., a new member of the a-2 subgroup of the Proteobacteria.</title>
        <authorList>
            <person name="Liu J."/>
        </authorList>
    </citation>
    <scope>NUCLEOTIDE SEQUENCE [LARGE SCALE GENOMIC DNA]</scope>
    <source>
        <strain evidence="5 6">BN140002</strain>
    </source>
</reference>
<reference evidence="5 6" key="2">
    <citation type="submission" date="2019-09" db="EMBL/GenBank/DDBJ databases">
        <authorList>
            <person name="Jin C."/>
        </authorList>
    </citation>
    <scope>NUCLEOTIDE SEQUENCE [LARGE SCALE GENOMIC DNA]</scope>
    <source>
        <strain evidence="5 6">BN140002</strain>
    </source>
</reference>
<dbReference type="EMBL" id="VUOA01000003">
    <property type="protein sequence ID" value="KAA2244242.1"/>
    <property type="molecule type" value="Genomic_DNA"/>
</dbReference>
<comment type="caution">
    <text evidence="5">The sequence shown here is derived from an EMBL/GenBank/DDBJ whole genome shotgun (WGS) entry which is preliminary data.</text>
</comment>
<evidence type="ECO:0000256" key="2">
    <source>
        <dbReference type="ARBA" id="ARBA00022723"/>
    </source>
</evidence>
<gene>
    <name evidence="5" type="ORF">F0L46_00935</name>
</gene>
<evidence type="ECO:0000313" key="6">
    <source>
        <dbReference type="Proteomes" id="UP000323142"/>
    </source>
</evidence>
<feature type="domain" description="HpcH/HpaI aldolase/citrate lyase" evidence="4">
    <location>
        <begin position="16"/>
        <end position="227"/>
    </location>
</feature>
<evidence type="ECO:0000256" key="1">
    <source>
        <dbReference type="ARBA" id="ARBA00005568"/>
    </source>
</evidence>
<protein>
    <submittedName>
        <fullName evidence="5">Aldolase</fullName>
    </submittedName>
</protein>
<dbReference type="InterPro" id="IPR040442">
    <property type="entry name" value="Pyrv_kinase-like_dom_sf"/>
</dbReference>
<evidence type="ECO:0000256" key="3">
    <source>
        <dbReference type="ARBA" id="ARBA00023239"/>
    </source>
</evidence>
<evidence type="ECO:0000313" key="5">
    <source>
        <dbReference type="EMBL" id="KAA2244242.1"/>
    </source>
</evidence>
<dbReference type="OrthoDB" id="9802624at2"/>
<dbReference type="GO" id="GO:0046872">
    <property type="term" value="F:metal ion binding"/>
    <property type="evidence" value="ECO:0007669"/>
    <property type="project" value="UniProtKB-KW"/>
</dbReference>
<dbReference type="InterPro" id="IPR050251">
    <property type="entry name" value="HpcH-HpaI_aldolase"/>
</dbReference>
<accession>A0A5B2W0T6</accession>
<dbReference type="InterPro" id="IPR005000">
    <property type="entry name" value="Aldolase/citrate-lyase_domain"/>
</dbReference>
<dbReference type="SUPFAM" id="SSF51621">
    <property type="entry name" value="Phosphoenolpyruvate/pyruvate domain"/>
    <property type="match status" value="1"/>
</dbReference>